<evidence type="ECO:0000313" key="4">
    <source>
        <dbReference type="EMBL" id="BBL81076.1"/>
    </source>
</evidence>
<feature type="domain" description="ABC transporter" evidence="3">
    <location>
        <begin position="9"/>
        <end position="248"/>
    </location>
</feature>
<dbReference type="PANTHER" id="PTHR43790:SF8">
    <property type="entry name" value="SUGAR ABC TRANSPORTER ATP-BINDING PROTEIN"/>
    <property type="match status" value="1"/>
</dbReference>
<proteinExistence type="predicted"/>
<dbReference type="Pfam" id="PF00005">
    <property type="entry name" value="ABC_tran"/>
    <property type="match status" value="1"/>
</dbReference>
<dbReference type="OrthoDB" id="7875923at2"/>
<dbReference type="AlphaFoldDB" id="A0A510HM53"/>
<reference evidence="4" key="1">
    <citation type="journal article" date="2019" name="Microbiol. Resour. Announc.">
        <title>Complete Genome Sequence of Rubrobacter xylanophilus Strain AA3-22, Isolated from Arima Onsen in Japan.</title>
        <authorList>
            <person name="Tomariguchi N."/>
            <person name="Miyazaki K."/>
        </authorList>
    </citation>
    <scope>NUCLEOTIDE SEQUENCE [LARGE SCALE GENOMIC DNA]</scope>
    <source>
        <strain evidence="4">AA3-22</strain>
    </source>
</reference>
<dbReference type="SUPFAM" id="SSF52540">
    <property type="entry name" value="P-loop containing nucleoside triphosphate hydrolases"/>
    <property type="match status" value="1"/>
</dbReference>
<dbReference type="InterPro" id="IPR027417">
    <property type="entry name" value="P-loop_NTPase"/>
</dbReference>
<evidence type="ECO:0000256" key="1">
    <source>
        <dbReference type="ARBA" id="ARBA00022741"/>
    </source>
</evidence>
<dbReference type="InterPro" id="IPR003439">
    <property type="entry name" value="ABC_transporter-like_ATP-bd"/>
</dbReference>
<dbReference type="GO" id="GO:0016887">
    <property type="term" value="F:ATP hydrolysis activity"/>
    <property type="evidence" value="ECO:0007669"/>
    <property type="project" value="InterPro"/>
</dbReference>
<evidence type="ECO:0000313" key="5">
    <source>
        <dbReference type="Proteomes" id="UP000318065"/>
    </source>
</evidence>
<organism evidence="4 5">
    <name type="scientific">Rubrobacter xylanophilus</name>
    <dbReference type="NCBI Taxonomy" id="49319"/>
    <lineage>
        <taxon>Bacteria</taxon>
        <taxon>Bacillati</taxon>
        <taxon>Actinomycetota</taxon>
        <taxon>Rubrobacteria</taxon>
        <taxon>Rubrobacterales</taxon>
        <taxon>Rubrobacteraceae</taxon>
        <taxon>Rubrobacter</taxon>
    </lineage>
</organism>
<name>A0A510HM53_9ACTN</name>
<evidence type="ECO:0000256" key="2">
    <source>
        <dbReference type="ARBA" id="ARBA00022840"/>
    </source>
</evidence>
<dbReference type="CDD" id="cd03216">
    <property type="entry name" value="ABC_Carb_Monos_I"/>
    <property type="match status" value="1"/>
</dbReference>
<accession>A0A510HM53</accession>
<dbReference type="InterPro" id="IPR003593">
    <property type="entry name" value="AAA+_ATPase"/>
</dbReference>
<dbReference type="InterPro" id="IPR050107">
    <property type="entry name" value="ABC_carbohydrate_import_ATPase"/>
</dbReference>
<dbReference type="Gene3D" id="3.40.50.300">
    <property type="entry name" value="P-loop containing nucleotide triphosphate hydrolases"/>
    <property type="match status" value="1"/>
</dbReference>
<dbReference type="SMART" id="SM00382">
    <property type="entry name" value="AAA"/>
    <property type="match status" value="1"/>
</dbReference>
<dbReference type="RefSeq" id="WP_143529005.1">
    <property type="nucleotide sequence ID" value="NZ_AP019791.1"/>
</dbReference>
<sequence length="260" mass="28893">MRPDAPEVLRVENISKRFGSVVALRDVSLRLRRGEVLGLIGDNGAGKSTLIKIITGFHRPDSGRIVLEGEEVQLRSVSQAQALGIQTVYQDLALVNDLSVYHNMFLNKEITRRPLPFLNNRRMRELTRRYLSDIGINIPSLDTEVAMLSGGQRQAIAVARAVYSEAKILLMDEPLAAMGAKEGAMILDLVQRLKEEGEVSIILIAHNYAHVLEVCDRVNVLQHGRIGYDRPAEETSVEELTELMVSEYRRARAGGGETPP</sequence>
<dbReference type="PROSITE" id="PS50893">
    <property type="entry name" value="ABC_TRANSPORTER_2"/>
    <property type="match status" value="1"/>
</dbReference>
<gene>
    <name evidence="4" type="ORF">RxyAA322_29300</name>
</gene>
<keyword evidence="5" id="KW-1185">Reference proteome</keyword>
<dbReference type="PROSITE" id="PS00211">
    <property type="entry name" value="ABC_TRANSPORTER_1"/>
    <property type="match status" value="1"/>
</dbReference>
<evidence type="ECO:0000259" key="3">
    <source>
        <dbReference type="PROSITE" id="PS50893"/>
    </source>
</evidence>
<dbReference type="InterPro" id="IPR017871">
    <property type="entry name" value="ABC_transporter-like_CS"/>
</dbReference>
<dbReference type="EMBL" id="AP019791">
    <property type="protein sequence ID" value="BBL81076.1"/>
    <property type="molecule type" value="Genomic_DNA"/>
</dbReference>
<protein>
    <submittedName>
        <fullName evidence="4">ABC transporter ATP-binding protein</fullName>
    </submittedName>
</protein>
<dbReference type="Proteomes" id="UP000318065">
    <property type="component" value="Chromosome"/>
</dbReference>
<dbReference type="GO" id="GO:0005524">
    <property type="term" value="F:ATP binding"/>
    <property type="evidence" value="ECO:0007669"/>
    <property type="project" value="UniProtKB-KW"/>
</dbReference>
<keyword evidence="2 4" id="KW-0067">ATP-binding</keyword>
<keyword evidence="1" id="KW-0547">Nucleotide-binding</keyword>
<dbReference type="PANTHER" id="PTHR43790">
    <property type="entry name" value="CARBOHYDRATE TRANSPORT ATP-BINDING PROTEIN MG119-RELATED"/>
    <property type="match status" value="1"/>
</dbReference>